<evidence type="ECO:0000313" key="8">
    <source>
        <dbReference type="WBParaSite" id="nRc.2.0.1.t02970-RA"/>
    </source>
</evidence>
<dbReference type="InterPro" id="IPR057307">
    <property type="entry name" value="PEP5_VPS11_N"/>
</dbReference>
<dbReference type="GO" id="GO:0030674">
    <property type="term" value="F:protein-macromolecule adaptor activity"/>
    <property type="evidence" value="ECO:0007669"/>
    <property type="project" value="TreeGrafter"/>
</dbReference>
<dbReference type="AlphaFoldDB" id="A0A915HN98"/>
<proteinExistence type="predicted"/>
<organism evidence="7 8">
    <name type="scientific">Romanomermis culicivorax</name>
    <name type="common">Nematode worm</name>
    <dbReference type="NCBI Taxonomy" id="13658"/>
    <lineage>
        <taxon>Eukaryota</taxon>
        <taxon>Metazoa</taxon>
        <taxon>Ecdysozoa</taxon>
        <taxon>Nematoda</taxon>
        <taxon>Enoplea</taxon>
        <taxon>Dorylaimia</taxon>
        <taxon>Mermithida</taxon>
        <taxon>Mermithoidea</taxon>
        <taxon>Mermithidae</taxon>
        <taxon>Romanomermis</taxon>
    </lineage>
</organism>
<dbReference type="GO" id="GO:0030897">
    <property type="term" value="C:HOPS complex"/>
    <property type="evidence" value="ECO:0007669"/>
    <property type="project" value="TreeGrafter"/>
</dbReference>
<evidence type="ECO:0000256" key="3">
    <source>
        <dbReference type="ARBA" id="ARBA00022771"/>
    </source>
</evidence>
<keyword evidence="4" id="KW-0862">Zinc</keyword>
<dbReference type="InterPro" id="IPR015943">
    <property type="entry name" value="WD40/YVTN_repeat-like_dom_sf"/>
</dbReference>
<name>A0A915HN98_ROMCU</name>
<dbReference type="PANTHER" id="PTHR23323">
    <property type="entry name" value="VACUOLAR PROTEIN SORTING-ASSOCIATED PROTEIN"/>
    <property type="match status" value="1"/>
</dbReference>
<dbReference type="GO" id="GO:0006904">
    <property type="term" value="P:vesicle docking involved in exocytosis"/>
    <property type="evidence" value="ECO:0007669"/>
    <property type="project" value="TreeGrafter"/>
</dbReference>
<dbReference type="Gene3D" id="2.130.10.10">
    <property type="entry name" value="YVTN repeat-like/Quinoprotein amine dehydrogenase"/>
    <property type="match status" value="1"/>
</dbReference>
<dbReference type="SUPFAM" id="SSF50978">
    <property type="entry name" value="WD40 repeat-like"/>
    <property type="match status" value="1"/>
</dbReference>
<evidence type="ECO:0000256" key="5">
    <source>
        <dbReference type="ARBA" id="ARBA00023136"/>
    </source>
</evidence>
<dbReference type="InterPro" id="IPR036322">
    <property type="entry name" value="WD40_repeat_dom_sf"/>
</dbReference>
<dbReference type="GO" id="GO:0048284">
    <property type="term" value="P:organelle fusion"/>
    <property type="evidence" value="ECO:0007669"/>
    <property type="project" value="TreeGrafter"/>
</dbReference>
<evidence type="ECO:0000259" key="6">
    <source>
        <dbReference type="Pfam" id="PF23341"/>
    </source>
</evidence>
<sequence>MNILISRRFLASLAGRQKPVYNVERGGHYYKKKFKLRTKNDHVLAFCQMSKNFDDVSCLHFSKYDGGYVNPRKSDKPSWDQLQNVLLRLSDSLPKFGLQKLDYTVFDDEVELIDRVFHRHMRGLQNYMYYAGATAVVLRTIHPVFYTQVLNLTPIVEDSTIRGRCRTYRMNILDMILNVVFRFKWKYDDLRKEAAFTDTIHIFHVDGHGMIYRHVIDRVLPDDEKTFNQKSKKIVTKMSKSNFVQDLQVQFFVDGRDSIFVAESDATVHQILNARQFETRFFRAYKILLYQMDYVQEKNLLVAVGEDLPGVNPLLKIWNLNQLDKNDVPFCLRCSRISPGNRVAKVTALTATVSLIAVGFEDSSVLIFRGDISKDKQNKHFTLRDGLTCTEDGAVVALASAPDGILYVGTSHVILIYSIHSKEKDFKLLNTFKENIFARCWALADKDLWHQFVVAKREGVYFYQPDLKAAAHLFDGEKILIKTSKNHLLVIFRDVNTVE</sequence>
<dbReference type="GO" id="GO:0008270">
    <property type="term" value="F:zinc ion binding"/>
    <property type="evidence" value="ECO:0007669"/>
    <property type="project" value="UniProtKB-KW"/>
</dbReference>
<keyword evidence="7" id="KW-1185">Reference proteome</keyword>
<dbReference type="GO" id="GO:0031902">
    <property type="term" value="C:late endosome membrane"/>
    <property type="evidence" value="ECO:0007669"/>
    <property type="project" value="UniProtKB-SubCell"/>
</dbReference>
<evidence type="ECO:0000256" key="1">
    <source>
        <dbReference type="ARBA" id="ARBA00004492"/>
    </source>
</evidence>
<accession>A0A915HN98</accession>
<keyword evidence="3" id="KW-0863">Zinc-finger</keyword>
<reference evidence="8" key="1">
    <citation type="submission" date="2022-11" db="UniProtKB">
        <authorList>
            <consortium name="WormBaseParasite"/>
        </authorList>
    </citation>
    <scope>IDENTIFICATION</scope>
</reference>
<feature type="domain" description="PEP5/VPS11 N-terminal" evidence="6">
    <location>
        <begin position="235"/>
        <end position="495"/>
    </location>
</feature>
<comment type="subcellular location">
    <subcellularLocation>
        <location evidence="1">Late endosome membrane</location>
        <topology evidence="1">Peripheral membrane protein</topology>
        <orientation evidence="1">Cytoplasmic side</orientation>
    </subcellularLocation>
</comment>
<keyword evidence="2" id="KW-0479">Metal-binding</keyword>
<protein>
    <recommendedName>
        <fullName evidence="6">PEP5/VPS11 N-terminal domain-containing protein</fullName>
    </recommendedName>
</protein>
<dbReference type="Proteomes" id="UP000887565">
    <property type="component" value="Unplaced"/>
</dbReference>
<dbReference type="PANTHER" id="PTHR23323:SF24">
    <property type="entry name" value="VACUOLAR PROTEIN SORTING-ASSOCIATED PROTEIN 11 HOMOLOG"/>
    <property type="match status" value="1"/>
</dbReference>
<dbReference type="GO" id="GO:0007033">
    <property type="term" value="P:vacuole organization"/>
    <property type="evidence" value="ECO:0007669"/>
    <property type="project" value="TreeGrafter"/>
</dbReference>
<evidence type="ECO:0000313" key="7">
    <source>
        <dbReference type="Proteomes" id="UP000887565"/>
    </source>
</evidence>
<dbReference type="GO" id="GO:0007032">
    <property type="term" value="P:endosome organization"/>
    <property type="evidence" value="ECO:0007669"/>
    <property type="project" value="TreeGrafter"/>
</dbReference>
<evidence type="ECO:0000256" key="4">
    <source>
        <dbReference type="ARBA" id="ARBA00022833"/>
    </source>
</evidence>
<keyword evidence="5" id="KW-0472">Membrane</keyword>
<evidence type="ECO:0000256" key="2">
    <source>
        <dbReference type="ARBA" id="ARBA00022723"/>
    </source>
</evidence>
<dbReference type="WBParaSite" id="nRc.2.0.1.t02970-RA">
    <property type="protein sequence ID" value="nRc.2.0.1.t02970-RA"/>
    <property type="gene ID" value="nRc.2.0.1.g02970"/>
</dbReference>
<dbReference type="Pfam" id="PF23341">
    <property type="entry name" value="PEP5_VPS11_N"/>
    <property type="match status" value="1"/>
</dbReference>